<dbReference type="Proteomes" id="UP001152484">
    <property type="component" value="Unassembled WGS sequence"/>
</dbReference>
<gene>
    <name evidence="1" type="ORF">CEURO_LOCUS21764</name>
</gene>
<dbReference type="EMBL" id="CAMAPE010000075">
    <property type="protein sequence ID" value="CAH9118022.1"/>
    <property type="molecule type" value="Genomic_DNA"/>
</dbReference>
<evidence type="ECO:0000313" key="1">
    <source>
        <dbReference type="EMBL" id="CAH9118022.1"/>
    </source>
</evidence>
<proteinExistence type="predicted"/>
<comment type="caution">
    <text evidence="1">The sequence shown here is derived from an EMBL/GenBank/DDBJ whole genome shotgun (WGS) entry which is preliminary data.</text>
</comment>
<dbReference type="AlphaFoldDB" id="A0A9P1A104"/>
<evidence type="ECO:0000313" key="2">
    <source>
        <dbReference type="Proteomes" id="UP001152484"/>
    </source>
</evidence>
<dbReference type="OrthoDB" id="1748983at2759"/>
<keyword evidence="2" id="KW-1185">Reference proteome</keyword>
<name>A0A9P1A104_CUSEU</name>
<organism evidence="1 2">
    <name type="scientific">Cuscuta europaea</name>
    <name type="common">European dodder</name>
    <dbReference type="NCBI Taxonomy" id="41803"/>
    <lineage>
        <taxon>Eukaryota</taxon>
        <taxon>Viridiplantae</taxon>
        <taxon>Streptophyta</taxon>
        <taxon>Embryophyta</taxon>
        <taxon>Tracheophyta</taxon>
        <taxon>Spermatophyta</taxon>
        <taxon>Magnoliopsida</taxon>
        <taxon>eudicotyledons</taxon>
        <taxon>Gunneridae</taxon>
        <taxon>Pentapetalae</taxon>
        <taxon>asterids</taxon>
        <taxon>lamiids</taxon>
        <taxon>Solanales</taxon>
        <taxon>Convolvulaceae</taxon>
        <taxon>Cuscuteae</taxon>
        <taxon>Cuscuta</taxon>
        <taxon>Cuscuta subgen. Cuscuta</taxon>
    </lineage>
</organism>
<sequence length="144" mass="16570">MFPDKSTGPDGMNPCFFQHFWSIVGPDVVCFCSGLFNEGRVPKEAIMLDMGFAERWVNLIIQCVSTVEYFIPFDKTLIDPIRPKRGIRQGILYHHVYLFWLPKDLVHCLYTRSLRGTLLEWQLLGKLQRGLKARENGNGHQGDA</sequence>
<reference evidence="1" key="1">
    <citation type="submission" date="2022-07" db="EMBL/GenBank/DDBJ databases">
        <authorList>
            <person name="Macas J."/>
            <person name="Novak P."/>
            <person name="Neumann P."/>
        </authorList>
    </citation>
    <scope>NUCLEOTIDE SEQUENCE</scope>
</reference>
<protein>
    <submittedName>
        <fullName evidence="1">Uncharacterized protein</fullName>
    </submittedName>
</protein>
<accession>A0A9P1A104</accession>